<evidence type="ECO:0000259" key="1">
    <source>
        <dbReference type="Pfam" id="PF12727"/>
    </source>
</evidence>
<dbReference type="RefSeq" id="WP_119062383.1">
    <property type="nucleotide sequence ID" value="NZ_QXDF01000004.1"/>
</dbReference>
<keyword evidence="4" id="KW-1185">Reference proteome</keyword>
<comment type="caution">
    <text evidence="3">The sequence shown here is derived from an EMBL/GenBank/DDBJ whole genome shotgun (WGS) entry which is preliminary data.</text>
</comment>
<organism evidence="3 4">
    <name type="scientific">Dichotomicrobium thermohalophilum</name>
    <dbReference type="NCBI Taxonomy" id="933063"/>
    <lineage>
        <taxon>Bacteria</taxon>
        <taxon>Pseudomonadati</taxon>
        <taxon>Pseudomonadota</taxon>
        <taxon>Alphaproteobacteria</taxon>
        <taxon>Hyphomicrobiales</taxon>
        <taxon>Hyphomicrobiaceae</taxon>
        <taxon>Dichotomicrobium</taxon>
    </lineage>
</organism>
<protein>
    <submittedName>
        <fullName evidence="3">Excisionase family DNA binding protein</fullName>
    </submittedName>
</protein>
<dbReference type="InterPro" id="IPR010093">
    <property type="entry name" value="SinI_DNA-bd"/>
</dbReference>
<name>A0A397PH45_9HYPH</name>
<feature type="domain" description="Helix-turn-helix" evidence="2">
    <location>
        <begin position="7"/>
        <end position="55"/>
    </location>
</feature>
<dbReference type="Gene3D" id="3.40.190.10">
    <property type="entry name" value="Periplasmic binding protein-like II"/>
    <property type="match status" value="1"/>
</dbReference>
<dbReference type="EMBL" id="QXDF01000004">
    <property type="protein sequence ID" value="RIA47199.1"/>
    <property type="molecule type" value="Genomic_DNA"/>
</dbReference>
<evidence type="ECO:0000313" key="3">
    <source>
        <dbReference type="EMBL" id="RIA47199.1"/>
    </source>
</evidence>
<evidence type="ECO:0000313" key="4">
    <source>
        <dbReference type="Proteomes" id="UP000266273"/>
    </source>
</evidence>
<evidence type="ECO:0000259" key="2">
    <source>
        <dbReference type="Pfam" id="PF12728"/>
    </source>
</evidence>
<sequence>MAEQQEYLTTKEVAALLRIKERKVYDLAASGAIPCSRALGKLLFPRREVEAWLQGEGGQFSAAPRVARPNVVLGSHDPLLEWALLESRAQLASFLGGSHDGLERFARGEGIAAGLHIHEAGGWNTETASARFAEGDCVLVEWAWRQRGLILPETLAAEVRELADLKGRVFAPRAAETGSQTLFETLRAEAGLKHDDIELIAPARSEADAVLAVVDGKADAAFGLKCLARRFRLAFVPLISERFDLLVSRRAWFDPPFQTLLSFCRRPEFAEKAADLGGYDVSGFGTVHFNSA</sequence>
<accession>A0A397PH45</accession>
<proteinExistence type="predicted"/>
<dbReference type="SUPFAM" id="SSF53850">
    <property type="entry name" value="Periplasmic binding protein-like II"/>
    <property type="match status" value="1"/>
</dbReference>
<dbReference type="Pfam" id="PF12728">
    <property type="entry name" value="HTH_17"/>
    <property type="match status" value="1"/>
</dbReference>
<dbReference type="InterPro" id="IPR024370">
    <property type="entry name" value="PBP_domain"/>
</dbReference>
<gene>
    <name evidence="3" type="ORF">BXY53_2581</name>
</gene>
<dbReference type="Proteomes" id="UP000266273">
    <property type="component" value="Unassembled WGS sequence"/>
</dbReference>
<dbReference type="GO" id="GO:0003677">
    <property type="term" value="F:DNA binding"/>
    <property type="evidence" value="ECO:0007669"/>
    <property type="project" value="InterPro"/>
</dbReference>
<dbReference type="InterPro" id="IPR041657">
    <property type="entry name" value="HTH_17"/>
</dbReference>
<dbReference type="PANTHER" id="PTHR38431">
    <property type="entry name" value="BLL2305 PROTEIN"/>
    <property type="match status" value="1"/>
</dbReference>
<dbReference type="OrthoDB" id="9805928at2"/>
<feature type="domain" description="PBP" evidence="1">
    <location>
        <begin position="87"/>
        <end position="264"/>
    </location>
</feature>
<dbReference type="NCBIfam" id="TIGR01764">
    <property type="entry name" value="excise"/>
    <property type="match status" value="1"/>
</dbReference>
<dbReference type="Pfam" id="PF12727">
    <property type="entry name" value="PBP_like"/>
    <property type="match status" value="1"/>
</dbReference>
<dbReference type="AlphaFoldDB" id="A0A397PH45"/>
<dbReference type="PANTHER" id="PTHR38431:SF1">
    <property type="entry name" value="BLL2305 PROTEIN"/>
    <property type="match status" value="1"/>
</dbReference>
<reference evidence="3 4" key="1">
    <citation type="submission" date="2018-08" db="EMBL/GenBank/DDBJ databases">
        <title>Genomic Encyclopedia of Archaeal and Bacterial Type Strains, Phase II (KMG-II): from individual species to whole genera.</title>
        <authorList>
            <person name="Goeker M."/>
        </authorList>
    </citation>
    <scope>NUCLEOTIDE SEQUENCE [LARGE SCALE GENOMIC DNA]</scope>
    <source>
        <strain evidence="3 4">DSM 5002</strain>
    </source>
</reference>